<dbReference type="AlphaFoldDB" id="A0A246HLH7"/>
<evidence type="ECO:0000259" key="3">
    <source>
        <dbReference type="PROSITE" id="PS51186"/>
    </source>
</evidence>
<dbReference type="EMBL" id="NIVS01000028">
    <property type="protein sequence ID" value="OWQ52654.1"/>
    <property type="molecule type" value="Genomic_DNA"/>
</dbReference>
<evidence type="ECO:0000256" key="2">
    <source>
        <dbReference type="ARBA" id="ARBA00023315"/>
    </source>
</evidence>
<dbReference type="PANTHER" id="PTHR43877">
    <property type="entry name" value="AMINOALKYLPHOSPHONATE N-ACETYLTRANSFERASE-RELATED-RELATED"/>
    <property type="match status" value="1"/>
</dbReference>
<protein>
    <submittedName>
        <fullName evidence="4">GNAT family N-acetyltransferase</fullName>
    </submittedName>
</protein>
<evidence type="ECO:0000313" key="5">
    <source>
        <dbReference type="Proteomes" id="UP000198157"/>
    </source>
</evidence>
<dbReference type="Pfam" id="PF00583">
    <property type="entry name" value="Acetyltransf_1"/>
    <property type="match status" value="1"/>
</dbReference>
<dbReference type="InterPro" id="IPR000182">
    <property type="entry name" value="GNAT_dom"/>
</dbReference>
<keyword evidence="1 4" id="KW-0808">Transferase</keyword>
<dbReference type="Proteomes" id="UP000198157">
    <property type="component" value="Unassembled WGS sequence"/>
</dbReference>
<dbReference type="Gene3D" id="3.40.630.30">
    <property type="match status" value="1"/>
</dbReference>
<dbReference type="InterPro" id="IPR050832">
    <property type="entry name" value="Bact_Acetyltransf"/>
</dbReference>
<dbReference type="InterPro" id="IPR016181">
    <property type="entry name" value="Acyl_CoA_acyltransferase"/>
</dbReference>
<proteinExistence type="predicted"/>
<feature type="domain" description="N-acetyltransferase" evidence="3">
    <location>
        <begin position="3"/>
        <end position="157"/>
    </location>
</feature>
<dbReference type="SUPFAM" id="SSF55729">
    <property type="entry name" value="Acyl-CoA N-acyltransferases (Nat)"/>
    <property type="match status" value="1"/>
</dbReference>
<gene>
    <name evidence="4" type="ORF">CEE60_12115</name>
</gene>
<dbReference type="PROSITE" id="PS51186">
    <property type="entry name" value="GNAT"/>
    <property type="match status" value="1"/>
</dbReference>
<organism evidence="4 5">
    <name type="scientific">Stenotrophomonas maltophilia</name>
    <name type="common">Pseudomonas maltophilia</name>
    <name type="synonym">Xanthomonas maltophilia</name>
    <dbReference type="NCBI Taxonomy" id="40324"/>
    <lineage>
        <taxon>Bacteria</taxon>
        <taxon>Pseudomonadati</taxon>
        <taxon>Pseudomonadota</taxon>
        <taxon>Gammaproteobacteria</taxon>
        <taxon>Lysobacterales</taxon>
        <taxon>Lysobacteraceae</taxon>
        <taxon>Stenotrophomonas</taxon>
        <taxon>Stenotrophomonas maltophilia group</taxon>
    </lineage>
</organism>
<accession>A0A246HLH7</accession>
<evidence type="ECO:0000256" key="1">
    <source>
        <dbReference type="ARBA" id="ARBA00022679"/>
    </source>
</evidence>
<keyword evidence="2" id="KW-0012">Acyltransferase</keyword>
<evidence type="ECO:0000313" key="4">
    <source>
        <dbReference type="EMBL" id="OWQ52654.1"/>
    </source>
</evidence>
<dbReference type="GO" id="GO:0016747">
    <property type="term" value="F:acyltransferase activity, transferring groups other than amino-acyl groups"/>
    <property type="evidence" value="ECO:0007669"/>
    <property type="project" value="InterPro"/>
</dbReference>
<comment type="caution">
    <text evidence="4">The sequence shown here is derived from an EMBL/GenBank/DDBJ whole genome shotgun (WGS) entry which is preliminary data.</text>
</comment>
<dbReference type="CDD" id="cd04301">
    <property type="entry name" value="NAT_SF"/>
    <property type="match status" value="1"/>
</dbReference>
<sequence length="162" mass="18360">MACTIVPLSDRPDLLPVLAEWYFQEWGRLVPGLTLLDQQQRLEVFLQDDELPLLLIALDDAVPVAAAQLKFHERTERPERLHWLGGVYVHPEHRGRGLAEKVIRELLARGRALGVRDVYLQTEADDGGLYRRLGWAPLESLQHAAGMPVRIMVRSVAADRVD</sequence>
<name>A0A246HLH7_STEMA</name>
<reference evidence="4 5" key="1">
    <citation type="submission" date="2017-06" db="EMBL/GenBank/DDBJ databases">
        <authorList>
            <person name="Kim H.J."/>
            <person name="Triplett B.A."/>
        </authorList>
    </citation>
    <scope>NUCLEOTIDE SEQUENCE [LARGE SCALE GENOMIC DNA]</scope>
    <source>
        <strain evidence="4 5">13146</strain>
    </source>
</reference>
<dbReference type="OrthoDB" id="7678938at2"/>